<organism evidence="7 8">
    <name type="scientific">Trichogramma kaykai</name>
    <dbReference type="NCBI Taxonomy" id="54128"/>
    <lineage>
        <taxon>Eukaryota</taxon>
        <taxon>Metazoa</taxon>
        <taxon>Ecdysozoa</taxon>
        <taxon>Arthropoda</taxon>
        <taxon>Hexapoda</taxon>
        <taxon>Insecta</taxon>
        <taxon>Pterygota</taxon>
        <taxon>Neoptera</taxon>
        <taxon>Endopterygota</taxon>
        <taxon>Hymenoptera</taxon>
        <taxon>Apocrita</taxon>
        <taxon>Proctotrupomorpha</taxon>
        <taxon>Chalcidoidea</taxon>
        <taxon>Trichogrammatidae</taxon>
        <taxon>Trichogramma</taxon>
    </lineage>
</organism>
<evidence type="ECO:0000313" key="8">
    <source>
        <dbReference type="Proteomes" id="UP001627154"/>
    </source>
</evidence>
<feature type="transmembrane region" description="Helical" evidence="6">
    <location>
        <begin position="288"/>
        <end position="308"/>
    </location>
</feature>
<comment type="subcellular location">
    <subcellularLocation>
        <location evidence="1 6">Cell membrane</location>
        <topology evidence="1 6">Multi-pass membrane protein</topology>
    </subcellularLocation>
</comment>
<comment type="caution">
    <text evidence="6">Lacks conserved residue(s) required for the propagation of feature annotation.</text>
</comment>
<keyword evidence="2 6" id="KW-1003">Cell membrane</keyword>
<proteinExistence type="inferred from homology"/>
<name>A0ABD2XAB3_9HYME</name>
<feature type="transmembrane region" description="Helical" evidence="6">
    <location>
        <begin position="183"/>
        <end position="203"/>
    </location>
</feature>
<comment type="function">
    <text evidence="6">Gustatory receptor which mediates acceptance or avoidance behavior, depending on its substrates.</text>
</comment>
<feature type="transmembrane region" description="Helical" evidence="6">
    <location>
        <begin position="96"/>
        <end position="118"/>
    </location>
</feature>
<evidence type="ECO:0000256" key="5">
    <source>
        <dbReference type="ARBA" id="ARBA00023136"/>
    </source>
</evidence>
<evidence type="ECO:0000256" key="4">
    <source>
        <dbReference type="ARBA" id="ARBA00022989"/>
    </source>
</evidence>
<reference evidence="7 8" key="1">
    <citation type="journal article" date="2024" name="bioRxiv">
        <title>A reference genome for Trichogramma kaykai: A tiny desert-dwelling parasitoid wasp with competing sex-ratio distorters.</title>
        <authorList>
            <person name="Culotta J."/>
            <person name="Lindsey A.R."/>
        </authorList>
    </citation>
    <scope>NUCLEOTIDE SEQUENCE [LARGE SCALE GENOMIC DNA]</scope>
    <source>
        <strain evidence="7 8">KSX58</strain>
    </source>
</reference>
<dbReference type="GO" id="GO:0005886">
    <property type="term" value="C:plasma membrane"/>
    <property type="evidence" value="ECO:0007669"/>
    <property type="project" value="UniProtKB-SubCell"/>
</dbReference>
<sequence>MLKNWAAKNQAPLAKCIFYFFKLLGTACITYDRPRSSGNNNKLCNNGRYAARKSRLGSVFNLAALCLTLPVNYQAMSYMLRKTYNDDATISPFEKVFNTGSDVCATASAGLVLLIFALDQSRDVAIVEKLASILSRFQNRLPCLRLGKLVLLSGLVDLAWLLGTINHVSARPWLSLTMYYSNFVLHATLLRYTVGLVLVQHLYELVNARLDATIDSSRIWSTTTTTAAAAVDVRLARLLHSRCTEAVRDLAAFFSLPMTVCLPNVLMSALLAGYWITKPTQPNNDNRIGGFAYALPFVFHIILLAWSATGTVTESKRTSGIVNEISLQLVSKDPAIITELNLFSMHLLHADARIGVYGLFTIDESLLVSVSPSLCDISVIGTS</sequence>
<evidence type="ECO:0000256" key="2">
    <source>
        <dbReference type="ARBA" id="ARBA00022475"/>
    </source>
</evidence>
<keyword evidence="6" id="KW-0807">Transducer</keyword>
<gene>
    <name evidence="7" type="ORF">TKK_004997</name>
</gene>
<comment type="similarity">
    <text evidence="6">Belongs to the insect chemoreceptor superfamily. Gustatory receptor (GR) family.</text>
</comment>
<keyword evidence="3 6" id="KW-0812">Transmembrane</keyword>
<feature type="transmembrane region" description="Helical" evidence="6">
    <location>
        <begin position="56"/>
        <end position="76"/>
    </location>
</feature>
<dbReference type="Proteomes" id="UP001627154">
    <property type="component" value="Unassembled WGS sequence"/>
</dbReference>
<keyword evidence="5 6" id="KW-0472">Membrane</keyword>
<protein>
    <recommendedName>
        <fullName evidence="6">Gustatory receptor</fullName>
    </recommendedName>
</protein>
<evidence type="ECO:0000256" key="3">
    <source>
        <dbReference type="ARBA" id="ARBA00022692"/>
    </source>
</evidence>
<evidence type="ECO:0000256" key="1">
    <source>
        <dbReference type="ARBA" id="ARBA00004651"/>
    </source>
</evidence>
<feature type="transmembrane region" description="Helical" evidence="6">
    <location>
        <begin position="250"/>
        <end position="276"/>
    </location>
</feature>
<comment type="caution">
    <text evidence="7">The sequence shown here is derived from an EMBL/GenBank/DDBJ whole genome shotgun (WGS) entry which is preliminary data.</text>
</comment>
<dbReference type="Pfam" id="PF08395">
    <property type="entry name" value="7tm_7"/>
    <property type="match status" value="1"/>
</dbReference>
<keyword evidence="4 6" id="KW-1133">Transmembrane helix</keyword>
<evidence type="ECO:0000256" key="6">
    <source>
        <dbReference type="RuleBase" id="RU363108"/>
    </source>
</evidence>
<accession>A0ABD2XAB3</accession>
<evidence type="ECO:0000313" key="7">
    <source>
        <dbReference type="EMBL" id="KAL3401988.1"/>
    </source>
</evidence>
<keyword evidence="8" id="KW-1185">Reference proteome</keyword>
<dbReference type="AlphaFoldDB" id="A0ABD2XAB3"/>
<keyword evidence="6" id="KW-0675">Receptor</keyword>
<feature type="transmembrane region" description="Helical" evidence="6">
    <location>
        <begin position="146"/>
        <end position="163"/>
    </location>
</feature>
<dbReference type="EMBL" id="JBJJXI010000041">
    <property type="protein sequence ID" value="KAL3401988.1"/>
    <property type="molecule type" value="Genomic_DNA"/>
</dbReference>
<dbReference type="InterPro" id="IPR013604">
    <property type="entry name" value="7TM_chemorcpt"/>
</dbReference>
<dbReference type="GO" id="GO:0007165">
    <property type="term" value="P:signal transduction"/>
    <property type="evidence" value="ECO:0007669"/>
    <property type="project" value="UniProtKB-KW"/>
</dbReference>